<dbReference type="Proteomes" id="UP000186313">
    <property type="component" value="Unassembled WGS sequence"/>
</dbReference>
<reference evidence="3 4" key="1">
    <citation type="submission" date="2016-09" db="EMBL/GenBank/DDBJ databases">
        <title>Genomic Taxonomy of the Vibrionaceae.</title>
        <authorList>
            <person name="Gonzalez-Castillo A."/>
            <person name="Gomez-Gil B."/>
            <person name="Enciso-Ibarra K."/>
        </authorList>
    </citation>
    <scope>NUCLEOTIDE SEQUENCE [LARGE SCALE GENOMIC DNA]</scope>
    <source>
        <strain evidence="2 3">CAIM 1902</strain>
        <strain evidence="1 4">CAIM 703</strain>
    </source>
</reference>
<evidence type="ECO:0000313" key="3">
    <source>
        <dbReference type="Proteomes" id="UP000186039"/>
    </source>
</evidence>
<dbReference type="EMBL" id="MJMJ01000007">
    <property type="protein sequence ID" value="OLQ91707.1"/>
    <property type="molecule type" value="Genomic_DNA"/>
</dbReference>
<evidence type="ECO:0000313" key="1">
    <source>
        <dbReference type="EMBL" id="OLQ91707.1"/>
    </source>
</evidence>
<name>A0A1Q9HM33_9VIBR</name>
<accession>A0A1Q9HM33</accession>
<evidence type="ECO:0000313" key="2">
    <source>
        <dbReference type="EMBL" id="OLQ94779.1"/>
    </source>
</evidence>
<dbReference type="AlphaFoldDB" id="A0A1Q9HM33"/>
<keyword evidence="3" id="KW-1185">Reference proteome</keyword>
<organism evidence="1 4">
    <name type="scientific">Vibrio panuliri</name>
    <dbReference type="NCBI Taxonomy" id="1381081"/>
    <lineage>
        <taxon>Bacteria</taxon>
        <taxon>Pseudomonadati</taxon>
        <taxon>Pseudomonadota</taxon>
        <taxon>Gammaproteobacteria</taxon>
        <taxon>Vibrionales</taxon>
        <taxon>Vibrionaceae</taxon>
        <taxon>Vibrio</taxon>
    </lineage>
</organism>
<proteinExistence type="predicted"/>
<dbReference type="STRING" id="1381081.BIY22_17280"/>
<gene>
    <name evidence="2" type="ORF">BIY20_00360</name>
    <name evidence="1" type="ORF">BIY22_17280</name>
</gene>
<protein>
    <submittedName>
        <fullName evidence="1">Uncharacterized protein</fullName>
    </submittedName>
</protein>
<dbReference type="Proteomes" id="UP000186039">
    <property type="component" value="Unassembled WGS sequence"/>
</dbReference>
<dbReference type="EMBL" id="MJMH01000111">
    <property type="protein sequence ID" value="OLQ94779.1"/>
    <property type="molecule type" value="Genomic_DNA"/>
</dbReference>
<evidence type="ECO:0000313" key="4">
    <source>
        <dbReference type="Proteomes" id="UP000186313"/>
    </source>
</evidence>
<sequence>MKQNHGRNLPNSKYEFANTTSQQQSQLVQKNQAVQARVAKRNIEFLWSSGNGHFIMFQIKKTNPIY</sequence>
<comment type="caution">
    <text evidence="1">The sequence shown here is derived from an EMBL/GenBank/DDBJ whole genome shotgun (WGS) entry which is preliminary data.</text>
</comment>